<dbReference type="Gene3D" id="3.20.20.150">
    <property type="entry name" value="Divalent-metal-dependent TIM barrel enzymes"/>
    <property type="match status" value="1"/>
</dbReference>
<name>A0A4Y1ZCG7_9BACL</name>
<proteinExistence type="predicted"/>
<evidence type="ECO:0000313" key="1">
    <source>
        <dbReference type="EMBL" id="GAY76700.1"/>
    </source>
</evidence>
<comment type="caution">
    <text evidence="1">The sequence shown here is derived from an EMBL/GenBank/DDBJ whole genome shotgun (WGS) entry which is preliminary data.</text>
</comment>
<reference evidence="1 2" key="1">
    <citation type="submission" date="2017-11" db="EMBL/GenBank/DDBJ databases">
        <title>Draft Genome Sequence of Sporolactobacillus inulinus NBRC 111894 Isolated from Koso, a Japanese Sugar-Vegetable Fermented Beverage.</title>
        <authorList>
            <person name="Chiou T.Y."/>
            <person name="Oshima K."/>
            <person name="Suda W."/>
            <person name="Hattori M."/>
            <person name="Takahashi T."/>
        </authorList>
    </citation>
    <scope>NUCLEOTIDE SEQUENCE [LARGE SCALE GENOMIC DNA]</scope>
    <source>
        <strain evidence="1 2">NBRC111894</strain>
    </source>
</reference>
<accession>A0A4Y1ZCG7</accession>
<dbReference type="SUPFAM" id="SSF51658">
    <property type="entry name" value="Xylose isomerase-like"/>
    <property type="match status" value="1"/>
</dbReference>
<evidence type="ECO:0000313" key="2">
    <source>
        <dbReference type="Proteomes" id="UP000319716"/>
    </source>
</evidence>
<organism evidence="1 2">
    <name type="scientific">Sporolactobacillus inulinus</name>
    <dbReference type="NCBI Taxonomy" id="2078"/>
    <lineage>
        <taxon>Bacteria</taxon>
        <taxon>Bacillati</taxon>
        <taxon>Bacillota</taxon>
        <taxon>Bacilli</taxon>
        <taxon>Bacillales</taxon>
        <taxon>Sporolactobacillaceae</taxon>
        <taxon>Sporolactobacillus</taxon>
    </lineage>
</organism>
<gene>
    <name evidence="1" type="ORF">NBRC111894_2254</name>
</gene>
<protein>
    <submittedName>
        <fullName evidence="1">Uncharacterized protein</fullName>
    </submittedName>
</protein>
<dbReference type="InterPro" id="IPR036237">
    <property type="entry name" value="Xyl_isomerase-like_sf"/>
</dbReference>
<sequence>MLGQGAIDWKKVLAECPDDVPVVLEYPIDTRDELKDELVKIRTVLSERKEGANS</sequence>
<dbReference type="AlphaFoldDB" id="A0A4Y1ZCG7"/>
<dbReference type="RefSeq" id="WP_262392769.1">
    <property type="nucleotide sequence ID" value="NZ_BEXB01000016.1"/>
</dbReference>
<dbReference type="EMBL" id="BEXB01000016">
    <property type="protein sequence ID" value="GAY76700.1"/>
    <property type="molecule type" value="Genomic_DNA"/>
</dbReference>
<dbReference type="Proteomes" id="UP000319716">
    <property type="component" value="Unassembled WGS sequence"/>
</dbReference>